<keyword evidence="1" id="KW-0472">Membrane</keyword>
<evidence type="ECO:0000313" key="2">
    <source>
        <dbReference type="EMBL" id="ANS78604.1"/>
    </source>
</evidence>
<gene>
    <name evidence="2" type="ORF">SGUI_1208</name>
</gene>
<accession>A0A1B1NB26</accession>
<evidence type="ECO:0000256" key="1">
    <source>
        <dbReference type="SAM" id="Phobius"/>
    </source>
</evidence>
<dbReference type="KEGG" id="serj:SGUI_1208"/>
<feature type="transmembrane region" description="Helical" evidence="1">
    <location>
        <begin position="7"/>
        <end position="24"/>
    </location>
</feature>
<protein>
    <submittedName>
        <fullName evidence="2">Uncharacterized protein</fullName>
    </submittedName>
</protein>
<name>A0A1B1NB26_9MICO</name>
<keyword evidence="1" id="KW-0812">Transmembrane</keyword>
<organism evidence="2 3">
    <name type="scientific">Serinicoccus hydrothermalis</name>
    <dbReference type="NCBI Taxonomy" id="1758689"/>
    <lineage>
        <taxon>Bacteria</taxon>
        <taxon>Bacillati</taxon>
        <taxon>Actinomycetota</taxon>
        <taxon>Actinomycetes</taxon>
        <taxon>Micrococcales</taxon>
        <taxon>Ornithinimicrobiaceae</taxon>
        <taxon>Serinicoccus</taxon>
    </lineage>
</organism>
<feature type="transmembrane region" description="Helical" evidence="1">
    <location>
        <begin position="55"/>
        <end position="76"/>
    </location>
</feature>
<dbReference type="Proteomes" id="UP000092482">
    <property type="component" value="Chromosome"/>
</dbReference>
<reference evidence="2 3" key="1">
    <citation type="submission" date="2016-03" db="EMBL/GenBank/DDBJ databases">
        <title>Shallow-sea hydrothermal system.</title>
        <authorList>
            <person name="Tang K."/>
        </authorList>
    </citation>
    <scope>NUCLEOTIDE SEQUENCE [LARGE SCALE GENOMIC DNA]</scope>
    <source>
        <strain evidence="2 3">JLT9</strain>
    </source>
</reference>
<feature type="transmembrane region" description="Helical" evidence="1">
    <location>
        <begin position="117"/>
        <end position="139"/>
    </location>
</feature>
<proteinExistence type="predicted"/>
<dbReference type="EMBL" id="CP014989">
    <property type="protein sequence ID" value="ANS78604.1"/>
    <property type="molecule type" value="Genomic_DNA"/>
</dbReference>
<feature type="transmembrane region" description="Helical" evidence="1">
    <location>
        <begin position="88"/>
        <end position="111"/>
    </location>
</feature>
<evidence type="ECO:0000313" key="3">
    <source>
        <dbReference type="Proteomes" id="UP000092482"/>
    </source>
</evidence>
<dbReference type="AlphaFoldDB" id="A0A1B1NB26"/>
<sequence length="151" mass="15881">MGLAEKLMYAGGVVSLVTGIVGFFESEDSIRDRLSQASEAMGGSMTPEMIDQQVALTPISALVTGLIAAVLWFLIGRFCGKGKGWARIVATVLAVLNLISFVFGLLGSSIIPGASGGTFVLLLNAVSAIIAAAVLFFLWKKESTAYFKSTR</sequence>
<dbReference type="STRING" id="1758689.SGUI_1208"/>
<keyword evidence="3" id="KW-1185">Reference proteome</keyword>
<keyword evidence="1" id="KW-1133">Transmembrane helix</keyword>